<name>L0K6E1_9EURY</name>
<dbReference type="GO" id="GO:0055085">
    <property type="term" value="P:transmembrane transport"/>
    <property type="evidence" value="ECO:0007669"/>
    <property type="project" value="UniProtKB-ARBA"/>
</dbReference>
<dbReference type="RefSeq" id="WP_015323135.1">
    <property type="nucleotide sequence ID" value="NC_019974.1"/>
</dbReference>
<dbReference type="GeneID" id="14401879"/>
<dbReference type="Proteomes" id="UP000010878">
    <property type="component" value="Chromosome"/>
</dbReference>
<dbReference type="KEGG" id="nou:Natoc_4005"/>
<dbReference type="InterPro" id="IPR017871">
    <property type="entry name" value="ABC_transporter-like_CS"/>
</dbReference>
<evidence type="ECO:0000256" key="1">
    <source>
        <dbReference type="ARBA" id="ARBA00005417"/>
    </source>
</evidence>
<dbReference type="CDD" id="cd03257">
    <property type="entry name" value="ABC_NikE_OppD_transporters"/>
    <property type="match status" value="1"/>
</dbReference>
<dbReference type="GO" id="GO:0015833">
    <property type="term" value="P:peptide transport"/>
    <property type="evidence" value="ECO:0007669"/>
    <property type="project" value="InterPro"/>
</dbReference>
<protein>
    <submittedName>
        <fullName evidence="6">ABC-type oligopeptide transport system, ATPase component</fullName>
    </submittedName>
</protein>
<dbReference type="Pfam" id="PF08352">
    <property type="entry name" value="oligo_HPY"/>
    <property type="match status" value="1"/>
</dbReference>
<gene>
    <name evidence="6" type="ORF">Natoc_4005</name>
</gene>
<dbReference type="InterPro" id="IPR050319">
    <property type="entry name" value="ABC_transp_ATP-bind"/>
</dbReference>
<keyword evidence="7" id="KW-1185">Reference proteome</keyword>
<proteinExistence type="inferred from homology"/>
<evidence type="ECO:0000256" key="2">
    <source>
        <dbReference type="ARBA" id="ARBA00022448"/>
    </source>
</evidence>
<dbReference type="SUPFAM" id="SSF52540">
    <property type="entry name" value="P-loop containing nucleoside triphosphate hydrolases"/>
    <property type="match status" value="1"/>
</dbReference>
<evidence type="ECO:0000256" key="4">
    <source>
        <dbReference type="ARBA" id="ARBA00022840"/>
    </source>
</evidence>
<dbReference type="InterPro" id="IPR013563">
    <property type="entry name" value="Oligopep_ABC_C"/>
</dbReference>
<dbReference type="Gene3D" id="3.40.50.300">
    <property type="entry name" value="P-loop containing nucleotide triphosphate hydrolases"/>
    <property type="match status" value="1"/>
</dbReference>
<reference evidence="6 7" key="1">
    <citation type="submission" date="2012-11" db="EMBL/GenBank/DDBJ databases">
        <title>FINISHED of Natronococcus occultus SP4, DSM 3396.</title>
        <authorList>
            <consortium name="DOE Joint Genome Institute"/>
            <person name="Eisen J."/>
            <person name="Huntemann M."/>
            <person name="Wei C.-L."/>
            <person name="Han J."/>
            <person name="Detter J.C."/>
            <person name="Han C."/>
            <person name="Tapia R."/>
            <person name="Chen A."/>
            <person name="Kyrpides N."/>
            <person name="Mavromatis K."/>
            <person name="Markowitz V."/>
            <person name="Szeto E."/>
            <person name="Ivanova N."/>
            <person name="Mikhailova N."/>
            <person name="Ovchinnikova G."/>
            <person name="Pagani I."/>
            <person name="Pati A."/>
            <person name="Goodwin L."/>
            <person name="Nordberg H.P."/>
            <person name="Cantor M.N."/>
            <person name="Hua S.X."/>
            <person name="Woyke T."/>
            <person name="Eisen J."/>
            <person name="Klenk H.-P."/>
            <person name="Klenk H.-P."/>
        </authorList>
    </citation>
    <scope>NUCLEOTIDE SEQUENCE [LARGE SCALE GENOMIC DNA]</scope>
    <source>
        <strain evidence="6 7">SP4</strain>
    </source>
</reference>
<dbReference type="OrthoDB" id="18209at2157"/>
<dbReference type="EMBL" id="CP003929">
    <property type="protein sequence ID" value="AGB39703.1"/>
    <property type="molecule type" value="Genomic_DNA"/>
</dbReference>
<dbReference type="GO" id="GO:0005524">
    <property type="term" value="F:ATP binding"/>
    <property type="evidence" value="ECO:0007669"/>
    <property type="project" value="UniProtKB-KW"/>
</dbReference>
<dbReference type="PROSITE" id="PS50893">
    <property type="entry name" value="ABC_TRANSPORTER_2"/>
    <property type="match status" value="1"/>
</dbReference>
<evidence type="ECO:0000256" key="3">
    <source>
        <dbReference type="ARBA" id="ARBA00022741"/>
    </source>
</evidence>
<accession>L0K6E1</accession>
<keyword evidence="2" id="KW-0813">Transport</keyword>
<sequence>MSSPVGSGATGEEPLLRVRNLKKYFNQDSGLLSGISFDSDQFPPIDVGQQRVKAVDDVDFEIRRGETLGLVGESGCGKSTLGRTLLRLLEPTEGTIDFKGEDLAELSGEELRQKRSEIQMIFQDPQASLDPRMKIGQIVEEPMRAHGMLDDEGREQRAKMLLEKVGLDPHHYNRHPHAFSGGQRQRVNLARALSVDPEFIVCDEPVSALDVSIQAQVLNTMEELQEEFGLTYLFIAHDLSVIRHISDRVAVMYLGNIVELADKEELFENPQHPYTRALLDSIPVPDPRERDARGVLEGEVPSPVDPPSGCRFRTRCPRLIAPEEYELTDEEWAHTRTFMRAVKRRTLEPMSADELRREFFGGELPRGEAGEIVAEAIDLLETDPESAAVADDHEDWEEARELLLESFARRSICATERPAYELEPEYGTDPHFAACHLHR</sequence>
<evidence type="ECO:0000313" key="7">
    <source>
        <dbReference type="Proteomes" id="UP000010878"/>
    </source>
</evidence>
<dbReference type="PANTHER" id="PTHR43776:SF7">
    <property type="entry name" value="D,D-DIPEPTIDE TRANSPORT ATP-BINDING PROTEIN DDPF-RELATED"/>
    <property type="match status" value="1"/>
</dbReference>
<organism evidence="6 7">
    <name type="scientific">Natronococcus occultus SP4</name>
    <dbReference type="NCBI Taxonomy" id="694430"/>
    <lineage>
        <taxon>Archaea</taxon>
        <taxon>Methanobacteriati</taxon>
        <taxon>Methanobacteriota</taxon>
        <taxon>Stenosarchaea group</taxon>
        <taxon>Halobacteria</taxon>
        <taxon>Halobacteriales</taxon>
        <taxon>Natrialbaceae</taxon>
        <taxon>Natronococcus</taxon>
    </lineage>
</organism>
<dbReference type="PROSITE" id="PS00211">
    <property type="entry name" value="ABC_TRANSPORTER_1"/>
    <property type="match status" value="1"/>
</dbReference>
<dbReference type="GO" id="GO:0016887">
    <property type="term" value="F:ATP hydrolysis activity"/>
    <property type="evidence" value="ECO:0007669"/>
    <property type="project" value="InterPro"/>
</dbReference>
<dbReference type="PANTHER" id="PTHR43776">
    <property type="entry name" value="TRANSPORT ATP-BINDING PROTEIN"/>
    <property type="match status" value="1"/>
</dbReference>
<dbReference type="AlphaFoldDB" id="L0K6E1"/>
<keyword evidence="3" id="KW-0547">Nucleotide-binding</keyword>
<dbReference type="eggNOG" id="arCOG00184">
    <property type="taxonomic scope" value="Archaea"/>
</dbReference>
<dbReference type="NCBIfam" id="TIGR01727">
    <property type="entry name" value="oligo_HPY"/>
    <property type="match status" value="1"/>
</dbReference>
<dbReference type="Pfam" id="PF00005">
    <property type="entry name" value="ABC_tran"/>
    <property type="match status" value="1"/>
</dbReference>
<dbReference type="InterPro" id="IPR003439">
    <property type="entry name" value="ABC_transporter-like_ATP-bd"/>
</dbReference>
<dbReference type="STRING" id="694430.Natoc_4005"/>
<dbReference type="FunFam" id="3.40.50.300:FF:000016">
    <property type="entry name" value="Oligopeptide ABC transporter ATP-binding component"/>
    <property type="match status" value="1"/>
</dbReference>
<comment type="similarity">
    <text evidence="1">Belongs to the ABC transporter superfamily.</text>
</comment>
<dbReference type="InterPro" id="IPR003593">
    <property type="entry name" value="AAA+_ATPase"/>
</dbReference>
<dbReference type="InterPro" id="IPR027417">
    <property type="entry name" value="P-loop_NTPase"/>
</dbReference>
<dbReference type="SMART" id="SM00382">
    <property type="entry name" value="AAA"/>
    <property type="match status" value="1"/>
</dbReference>
<feature type="domain" description="ABC transporter" evidence="5">
    <location>
        <begin position="16"/>
        <end position="279"/>
    </location>
</feature>
<evidence type="ECO:0000313" key="6">
    <source>
        <dbReference type="EMBL" id="AGB39703.1"/>
    </source>
</evidence>
<dbReference type="HOGENOM" id="CLU_000604_1_23_2"/>
<keyword evidence="4" id="KW-0067">ATP-binding</keyword>
<evidence type="ECO:0000259" key="5">
    <source>
        <dbReference type="PROSITE" id="PS50893"/>
    </source>
</evidence>